<dbReference type="InterPro" id="IPR050902">
    <property type="entry name" value="ABC_Transporter_SBP"/>
</dbReference>
<proteinExistence type="predicted"/>
<gene>
    <name evidence="2" type="ORF">ACFQXB_08225</name>
</gene>
<dbReference type="PROSITE" id="PS50983">
    <property type="entry name" value="FE_B12_PBP"/>
    <property type="match status" value="1"/>
</dbReference>
<sequence length="367" mass="40722">MDAEVQPQDLMMRLHFLLVLPLLGSGPLHAAPITFTDHEGREVSLPAPAQRIAAIPIPMASTLIAIDGATDRLVGMNPTARSAILEGILGRIFPEARDIPSDITAANFIPNVEELARVNPDLVIQWAGRGPDFIDPITNAGLNLMTIMYGTEERTRDYMAMAATAMGRPERIEALIDWRAEVQADLEARSAGLTQAERPSVLYLLRAMDNLRASGTEDNYNAWYHMLAGGRNAAEDMVGGWADISAEQVATWNPDVIFLNSFEPDLTIDRILEDPILSLTTAAQTGRVYKMPLGGYRWDPPSQESPLTWMWTANLLHPDLFDYDLRAEMRRAYQLLYNHDLSDAEIDEILGMEMQGGQANYAQFAVK</sequence>
<accession>A0ABW2UHL9</accession>
<keyword evidence="3" id="KW-1185">Reference proteome</keyword>
<evidence type="ECO:0000313" key="2">
    <source>
        <dbReference type="EMBL" id="MFC7704177.1"/>
    </source>
</evidence>
<protein>
    <submittedName>
        <fullName evidence="2">ABC transporter substrate-binding protein</fullName>
    </submittedName>
</protein>
<comment type="caution">
    <text evidence="2">The sequence shown here is derived from an EMBL/GenBank/DDBJ whole genome shotgun (WGS) entry which is preliminary data.</text>
</comment>
<name>A0ABW2UHL9_9RHOB</name>
<dbReference type="SUPFAM" id="SSF53807">
    <property type="entry name" value="Helical backbone' metal receptor"/>
    <property type="match status" value="1"/>
</dbReference>
<dbReference type="EMBL" id="JBHTFQ010000004">
    <property type="protein sequence ID" value="MFC7704177.1"/>
    <property type="molecule type" value="Genomic_DNA"/>
</dbReference>
<dbReference type="PANTHER" id="PTHR30535">
    <property type="entry name" value="VITAMIN B12-BINDING PROTEIN"/>
    <property type="match status" value="1"/>
</dbReference>
<dbReference type="Pfam" id="PF01497">
    <property type="entry name" value="Peripla_BP_2"/>
    <property type="match status" value="1"/>
</dbReference>
<dbReference type="RefSeq" id="WP_377401966.1">
    <property type="nucleotide sequence ID" value="NZ_JBHTFQ010000004.1"/>
</dbReference>
<feature type="domain" description="Fe/B12 periplasmic-binding" evidence="1">
    <location>
        <begin position="51"/>
        <end position="320"/>
    </location>
</feature>
<dbReference type="Gene3D" id="3.40.50.1980">
    <property type="entry name" value="Nitrogenase molybdenum iron protein domain"/>
    <property type="match status" value="2"/>
</dbReference>
<dbReference type="InterPro" id="IPR002491">
    <property type="entry name" value="ABC_transptr_periplasmic_BD"/>
</dbReference>
<evidence type="ECO:0000313" key="3">
    <source>
        <dbReference type="Proteomes" id="UP001596516"/>
    </source>
</evidence>
<dbReference type="Proteomes" id="UP001596516">
    <property type="component" value="Unassembled WGS sequence"/>
</dbReference>
<dbReference type="Gene3D" id="1.20.58.2180">
    <property type="match status" value="1"/>
</dbReference>
<reference evidence="3" key="1">
    <citation type="journal article" date="2019" name="Int. J. Syst. Evol. Microbiol.">
        <title>The Global Catalogue of Microorganisms (GCM) 10K type strain sequencing project: providing services to taxonomists for standard genome sequencing and annotation.</title>
        <authorList>
            <consortium name="The Broad Institute Genomics Platform"/>
            <consortium name="The Broad Institute Genome Sequencing Center for Infectious Disease"/>
            <person name="Wu L."/>
            <person name="Ma J."/>
        </authorList>
    </citation>
    <scope>NUCLEOTIDE SEQUENCE [LARGE SCALE GENOMIC DNA]</scope>
    <source>
        <strain evidence="3">CGMCC 1.12750</strain>
    </source>
</reference>
<evidence type="ECO:0000259" key="1">
    <source>
        <dbReference type="PROSITE" id="PS50983"/>
    </source>
</evidence>
<dbReference type="PANTHER" id="PTHR30535:SF34">
    <property type="entry name" value="MOLYBDATE-BINDING PROTEIN MOLA"/>
    <property type="match status" value="1"/>
</dbReference>
<organism evidence="2 3">
    <name type="scientific">Plastorhodobacter daqingensis</name>
    <dbReference type="NCBI Taxonomy" id="1387281"/>
    <lineage>
        <taxon>Bacteria</taxon>
        <taxon>Pseudomonadati</taxon>
        <taxon>Pseudomonadota</taxon>
        <taxon>Alphaproteobacteria</taxon>
        <taxon>Rhodobacterales</taxon>
        <taxon>Paracoccaceae</taxon>
        <taxon>Plastorhodobacter</taxon>
    </lineage>
</organism>